<evidence type="ECO:0000256" key="1">
    <source>
        <dbReference type="SAM" id="Phobius"/>
    </source>
</evidence>
<gene>
    <name evidence="2 4" type="ORF">P152DRAFT_461239</name>
</gene>
<organism evidence="2">
    <name type="scientific">Eremomyces bilateralis CBS 781.70</name>
    <dbReference type="NCBI Taxonomy" id="1392243"/>
    <lineage>
        <taxon>Eukaryota</taxon>
        <taxon>Fungi</taxon>
        <taxon>Dikarya</taxon>
        <taxon>Ascomycota</taxon>
        <taxon>Pezizomycotina</taxon>
        <taxon>Dothideomycetes</taxon>
        <taxon>Dothideomycetes incertae sedis</taxon>
        <taxon>Eremomycetales</taxon>
        <taxon>Eremomycetaceae</taxon>
        <taxon>Eremomyces</taxon>
    </lineage>
</organism>
<dbReference type="RefSeq" id="XP_033531471.1">
    <property type="nucleotide sequence ID" value="XM_033680079.1"/>
</dbReference>
<sequence length="124" mass="14088">MRARSVRIRLTNIQSRRRPLHEDDAGFGLAMSFKFGLGTSYARRYSQRCVLSTHYGVVFSAAAIILYLRPIFITEYTRAAITPSNYIFKQQHSCQVFGKGSVIAASRRKVLNRSIVRGHTVPDH</sequence>
<keyword evidence="1" id="KW-0812">Transmembrane</keyword>
<reference evidence="2 4" key="1">
    <citation type="submission" date="2020-01" db="EMBL/GenBank/DDBJ databases">
        <authorList>
            <consortium name="DOE Joint Genome Institute"/>
            <person name="Haridas S."/>
            <person name="Albert R."/>
            <person name="Binder M."/>
            <person name="Bloem J."/>
            <person name="Labutti K."/>
            <person name="Salamov A."/>
            <person name="Andreopoulos B."/>
            <person name="Baker S.E."/>
            <person name="Barry K."/>
            <person name="Bills G."/>
            <person name="Bluhm B.H."/>
            <person name="Cannon C."/>
            <person name="Castanera R."/>
            <person name="Culley D.E."/>
            <person name="Daum C."/>
            <person name="Ezra D."/>
            <person name="Gonzalez J.B."/>
            <person name="Henrissat B."/>
            <person name="Kuo A."/>
            <person name="Liang C."/>
            <person name="Lipzen A."/>
            <person name="Lutzoni F."/>
            <person name="Magnuson J."/>
            <person name="Mondo S."/>
            <person name="Nolan M."/>
            <person name="Ohm R."/>
            <person name="Pangilinan J."/>
            <person name="Park H.-J."/>
            <person name="Ramirez L."/>
            <person name="Alfaro M."/>
            <person name="Sun H."/>
            <person name="Tritt A."/>
            <person name="Yoshinaga Y."/>
            <person name="Zwiers L.-H."/>
            <person name="Turgeon B.G."/>
            <person name="Goodwin S.B."/>
            <person name="Spatafora J.W."/>
            <person name="Crous P.W."/>
            <person name="Grigoriev I.V."/>
        </authorList>
    </citation>
    <scope>NUCLEOTIDE SEQUENCE</scope>
    <source>
        <strain evidence="2 4">CBS 781.70</strain>
    </source>
</reference>
<dbReference type="AlphaFoldDB" id="A0A6G1FVX8"/>
<evidence type="ECO:0000313" key="4">
    <source>
        <dbReference type="RefSeq" id="XP_033531471.1"/>
    </source>
</evidence>
<dbReference type="GeneID" id="54420649"/>
<keyword evidence="1" id="KW-0472">Membrane</keyword>
<reference evidence="4" key="2">
    <citation type="submission" date="2020-04" db="EMBL/GenBank/DDBJ databases">
        <authorList>
            <consortium name="NCBI Genome Project"/>
        </authorList>
    </citation>
    <scope>NUCLEOTIDE SEQUENCE</scope>
    <source>
        <strain evidence="4">CBS 781.70</strain>
    </source>
</reference>
<keyword evidence="1" id="KW-1133">Transmembrane helix</keyword>
<proteinExistence type="predicted"/>
<keyword evidence="3" id="KW-1185">Reference proteome</keyword>
<dbReference type="Proteomes" id="UP000504638">
    <property type="component" value="Unplaced"/>
</dbReference>
<dbReference type="EMBL" id="ML975170">
    <property type="protein sequence ID" value="KAF1809840.1"/>
    <property type="molecule type" value="Genomic_DNA"/>
</dbReference>
<name>A0A6G1FVX8_9PEZI</name>
<protein>
    <submittedName>
        <fullName evidence="2 4">Uncharacterized protein</fullName>
    </submittedName>
</protein>
<feature type="transmembrane region" description="Helical" evidence="1">
    <location>
        <begin position="49"/>
        <end position="68"/>
    </location>
</feature>
<accession>A0A6G1FVX8</accession>
<reference evidence="4" key="3">
    <citation type="submission" date="2025-04" db="UniProtKB">
        <authorList>
            <consortium name="RefSeq"/>
        </authorList>
    </citation>
    <scope>IDENTIFICATION</scope>
    <source>
        <strain evidence="4">CBS 781.70</strain>
    </source>
</reference>
<evidence type="ECO:0000313" key="3">
    <source>
        <dbReference type="Proteomes" id="UP000504638"/>
    </source>
</evidence>
<evidence type="ECO:0000313" key="2">
    <source>
        <dbReference type="EMBL" id="KAF1809840.1"/>
    </source>
</evidence>